<dbReference type="Proteomes" id="UP000521943">
    <property type="component" value="Unassembled WGS sequence"/>
</dbReference>
<name>A0A8H6HET5_9AGAR</name>
<dbReference type="AlphaFoldDB" id="A0A8H6HET5"/>
<evidence type="ECO:0000313" key="2">
    <source>
        <dbReference type="Proteomes" id="UP000521943"/>
    </source>
</evidence>
<accession>A0A8H6HET5</accession>
<organism evidence="1 2">
    <name type="scientific">Ephemerocybe angulata</name>
    <dbReference type="NCBI Taxonomy" id="980116"/>
    <lineage>
        <taxon>Eukaryota</taxon>
        <taxon>Fungi</taxon>
        <taxon>Dikarya</taxon>
        <taxon>Basidiomycota</taxon>
        <taxon>Agaricomycotina</taxon>
        <taxon>Agaricomycetes</taxon>
        <taxon>Agaricomycetidae</taxon>
        <taxon>Agaricales</taxon>
        <taxon>Agaricineae</taxon>
        <taxon>Psathyrellaceae</taxon>
        <taxon>Ephemerocybe</taxon>
    </lineage>
</organism>
<protein>
    <submittedName>
        <fullName evidence="1">Uncharacterized protein</fullName>
    </submittedName>
</protein>
<keyword evidence="2" id="KW-1185">Reference proteome</keyword>
<dbReference type="EMBL" id="JACGCI010000118">
    <property type="protein sequence ID" value="KAF6744533.1"/>
    <property type="molecule type" value="Genomic_DNA"/>
</dbReference>
<feature type="non-terminal residue" evidence="1">
    <location>
        <position position="1"/>
    </location>
</feature>
<comment type="caution">
    <text evidence="1">The sequence shown here is derived from an EMBL/GenBank/DDBJ whole genome shotgun (WGS) entry which is preliminary data.</text>
</comment>
<evidence type="ECO:0000313" key="1">
    <source>
        <dbReference type="EMBL" id="KAF6744533.1"/>
    </source>
</evidence>
<gene>
    <name evidence="1" type="ORF">DFP72DRAFT_825527</name>
</gene>
<dbReference type="OrthoDB" id="2499463at2759"/>
<proteinExistence type="predicted"/>
<sequence>FRKDYAELQMLQTYRIIIGSEIIPSVALTATCSTAAFETIYASLWMGTARNFYGLDMGSNRPNLALWVRPMSYSASSLGSLRFSPRWCE</sequence>
<reference evidence="1 2" key="1">
    <citation type="submission" date="2020-07" db="EMBL/GenBank/DDBJ databases">
        <title>Comparative genomics of pyrophilous fungi reveals a link between fire events and developmental genes.</title>
        <authorList>
            <consortium name="DOE Joint Genome Institute"/>
            <person name="Steindorff A.S."/>
            <person name="Carver A."/>
            <person name="Calhoun S."/>
            <person name="Stillman K."/>
            <person name="Liu H."/>
            <person name="Lipzen A."/>
            <person name="Pangilinan J."/>
            <person name="Labutti K."/>
            <person name="Bruns T.D."/>
            <person name="Grigoriev I.V."/>
        </authorList>
    </citation>
    <scope>NUCLEOTIDE SEQUENCE [LARGE SCALE GENOMIC DNA]</scope>
    <source>
        <strain evidence="1 2">CBS 144469</strain>
    </source>
</reference>